<dbReference type="EMBL" id="ON191532">
    <property type="protein sequence ID" value="URG17498.1"/>
    <property type="molecule type" value="Genomic_DNA"/>
</dbReference>
<proteinExistence type="predicted"/>
<reference evidence="1" key="1">
    <citation type="submission" date="2022-04" db="EMBL/GenBank/DDBJ databases">
        <authorList>
            <person name="Hwangbo M."/>
            <person name="Wang B."/>
            <person name="Yang S.-H."/>
            <person name="Gill J.J."/>
            <person name="Chu K.-H."/>
            <person name="Young R."/>
        </authorList>
    </citation>
    <scope>NUCLEOTIDE SEQUENCE</scope>
</reference>
<name>A0A9E7LH93_9CAUD</name>
<sequence>MTVFADFAELEDYLRPQPVDNEIRATLLLEMAANLIRRQVSDVDTNTTYGSTGKFVQLEMVADALAPGEFRGRTSFSVSLDDAVESATLANPTATLVLTGAQLKLFGLSETPRPSWNFGDEPCR</sequence>
<keyword evidence="2" id="KW-1185">Reference proteome</keyword>
<gene>
    <name evidence="1" type="ORF">Mbo4_008</name>
</gene>
<accession>A0A9E7LH93</accession>
<protein>
    <submittedName>
        <fullName evidence="1">Head-to-tail connector complex protein</fullName>
    </submittedName>
</protein>
<organism evidence="1 2">
    <name type="scientific">Rhodococcus phage Mbo4</name>
    <dbReference type="NCBI Taxonomy" id="2936912"/>
    <lineage>
        <taxon>Viruses</taxon>
        <taxon>Duplodnaviria</taxon>
        <taxon>Heunggongvirae</taxon>
        <taxon>Uroviricota</taxon>
        <taxon>Caudoviricetes</taxon>
        <taxon>Mboquatrovirus</taxon>
        <taxon>Mboquatrovirus Mbo4</taxon>
    </lineage>
</organism>
<dbReference type="Proteomes" id="UP001057085">
    <property type="component" value="Segment"/>
</dbReference>
<evidence type="ECO:0000313" key="1">
    <source>
        <dbReference type="EMBL" id="URG17498.1"/>
    </source>
</evidence>
<evidence type="ECO:0000313" key="2">
    <source>
        <dbReference type="Proteomes" id="UP001057085"/>
    </source>
</evidence>